<dbReference type="KEGG" id="mflg:ABS361_10715"/>
<keyword evidence="1" id="KW-0805">Transcription regulation</keyword>
<dbReference type="PANTHER" id="PTHR30055:SF220">
    <property type="entry name" value="TETR-FAMILY REGULATORY PROTEIN"/>
    <property type="match status" value="1"/>
</dbReference>
<dbReference type="InterPro" id="IPR009057">
    <property type="entry name" value="Homeodomain-like_sf"/>
</dbReference>
<dbReference type="InterPro" id="IPR036271">
    <property type="entry name" value="Tet_transcr_reg_TetR-rel_C_sf"/>
</dbReference>
<evidence type="ECO:0000259" key="5">
    <source>
        <dbReference type="PROSITE" id="PS50977"/>
    </source>
</evidence>
<dbReference type="AlphaFoldDB" id="A0AAU7XGC8"/>
<evidence type="ECO:0000313" key="6">
    <source>
        <dbReference type="EMBL" id="XBY46636.1"/>
    </source>
</evidence>
<dbReference type="InterPro" id="IPR050109">
    <property type="entry name" value="HTH-type_TetR-like_transc_reg"/>
</dbReference>
<dbReference type="Pfam" id="PF13305">
    <property type="entry name" value="TetR_C_33"/>
    <property type="match status" value="1"/>
</dbReference>
<feature type="DNA-binding region" description="H-T-H motif" evidence="4">
    <location>
        <begin position="33"/>
        <end position="52"/>
    </location>
</feature>
<dbReference type="GO" id="GO:0000976">
    <property type="term" value="F:transcription cis-regulatory region binding"/>
    <property type="evidence" value="ECO:0007669"/>
    <property type="project" value="TreeGrafter"/>
</dbReference>
<evidence type="ECO:0000256" key="1">
    <source>
        <dbReference type="ARBA" id="ARBA00023015"/>
    </source>
</evidence>
<sequence length="214" mass="22613">MPRRMGKSHEDLRADAVVAARAMVRADGVAGLTVRRIAEAVGCSVGSVYNLFLDLDDIVLHLSAEVLDELMAAVFDAPLPDEPAARVVAMAERYVAFAAGEPELWSMLFEHNLANDRPVPDWHADRVARLVAAVRAGAAEALGGRSDAETNAGVDVLWASVHGIAALGRRGKLGFVTGATATDMVRRLVTVYLAGRRALGAGEAMAGEGSRGRE</sequence>
<dbReference type="PANTHER" id="PTHR30055">
    <property type="entry name" value="HTH-TYPE TRANSCRIPTIONAL REGULATOR RUTR"/>
    <property type="match status" value="1"/>
</dbReference>
<dbReference type="InterPro" id="IPR001647">
    <property type="entry name" value="HTH_TetR"/>
</dbReference>
<dbReference type="SUPFAM" id="SSF48498">
    <property type="entry name" value="Tetracyclin repressor-like, C-terminal domain"/>
    <property type="match status" value="1"/>
</dbReference>
<keyword evidence="3" id="KW-0804">Transcription</keyword>
<dbReference type="GO" id="GO:0003700">
    <property type="term" value="F:DNA-binding transcription factor activity"/>
    <property type="evidence" value="ECO:0007669"/>
    <property type="project" value="TreeGrafter"/>
</dbReference>
<dbReference type="EMBL" id="CP158568">
    <property type="protein sequence ID" value="XBY46636.1"/>
    <property type="molecule type" value="Genomic_DNA"/>
</dbReference>
<dbReference type="Gene3D" id="1.10.357.10">
    <property type="entry name" value="Tetracycline Repressor, domain 2"/>
    <property type="match status" value="1"/>
</dbReference>
<dbReference type="InterPro" id="IPR025996">
    <property type="entry name" value="MT1864/Rv1816-like_C"/>
</dbReference>
<dbReference type="RefSeq" id="WP_407051729.1">
    <property type="nucleotide sequence ID" value="NZ_CP158568.1"/>
</dbReference>
<evidence type="ECO:0000256" key="3">
    <source>
        <dbReference type="ARBA" id="ARBA00023163"/>
    </source>
</evidence>
<accession>A0AAU7XGC8</accession>
<name>A0AAU7XGC8_9HYPH</name>
<evidence type="ECO:0000256" key="4">
    <source>
        <dbReference type="PROSITE-ProRule" id="PRU00335"/>
    </source>
</evidence>
<gene>
    <name evidence="6" type="ORF">ABS361_10715</name>
</gene>
<reference evidence="6" key="1">
    <citation type="submission" date="2024-06" db="EMBL/GenBank/DDBJ databases">
        <title>Methylostella associata gen. nov., sp. nov., a novel Ancalomicrobiaceae-affiliated facultatively methylotrophic bacteria that feed on methanotrophs of the genus Methylococcus.</title>
        <authorList>
            <person name="Saltykova V."/>
            <person name="Danilova O.V."/>
            <person name="Oshkin I.Y."/>
            <person name="Belova S.E."/>
            <person name="Pimenov N.V."/>
            <person name="Dedysh S.N."/>
        </authorList>
    </citation>
    <scope>NUCLEOTIDE SEQUENCE</scope>
    <source>
        <strain evidence="6">S20</strain>
    </source>
</reference>
<evidence type="ECO:0000256" key="2">
    <source>
        <dbReference type="ARBA" id="ARBA00023125"/>
    </source>
</evidence>
<organism evidence="6">
    <name type="scientific">Methyloraptor flagellatus</name>
    <dbReference type="NCBI Taxonomy" id="3162530"/>
    <lineage>
        <taxon>Bacteria</taxon>
        <taxon>Pseudomonadati</taxon>
        <taxon>Pseudomonadota</taxon>
        <taxon>Alphaproteobacteria</taxon>
        <taxon>Hyphomicrobiales</taxon>
        <taxon>Ancalomicrobiaceae</taxon>
        <taxon>Methyloraptor</taxon>
    </lineage>
</organism>
<dbReference type="Pfam" id="PF00440">
    <property type="entry name" value="TetR_N"/>
    <property type="match status" value="1"/>
</dbReference>
<proteinExistence type="predicted"/>
<dbReference type="SUPFAM" id="SSF46689">
    <property type="entry name" value="Homeodomain-like"/>
    <property type="match status" value="1"/>
</dbReference>
<protein>
    <submittedName>
        <fullName evidence="6">TetR/AcrR family transcriptional regulator</fullName>
    </submittedName>
</protein>
<feature type="domain" description="HTH tetR-type" evidence="5">
    <location>
        <begin position="10"/>
        <end position="70"/>
    </location>
</feature>
<keyword evidence="2 4" id="KW-0238">DNA-binding</keyword>
<dbReference type="PROSITE" id="PS50977">
    <property type="entry name" value="HTH_TETR_2"/>
    <property type="match status" value="1"/>
</dbReference>